<dbReference type="OrthoDB" id="5195634at2"/>
<keyword evidence="2" id="KW-0812">Transmembrane</keyword>
<keyword evidence="2" id="KW-0472">Membrane</keyword>
<feature type="transmembrane region" description="Helical" evidence="2">
    <location>
        <begin position="48"/>
        <end position="67"/>
    </location>
</feature>
<accession>A0A1G6SUB6</accession>
<protein>
    <submittedName>
        <fullName evidence="3">Uncharacterized protein</fullName>
    </submittedName>
</protein>
<dbReference type="AlphaFoldDB" id="A0A1G6SUB6"/>
<dbReference type="EMBL" id="FNAD01000002">
    <property type="protein sequence ID" value="SDD20368.1"/>
    <property type="molecule type" value="Genomic_DNA"/>
</dbReference>
<dbReference type="Proteomes" id="UP000198949">
    <property type="component" value="Unassembled WGS sequence"/>
</dbReference>
<sequence>MSKGFRVLLQILQVICLLGALVLLASSVLVHIADIDLLSLDEGVPVEQWAVGFGVLAVGFSPALWSLSRAGGQAAVRQSTGSFDRVAPAPGVPQQPSQPSQPGNVFEPMSAAQAPAPPASSYGQPSAPGITPTSSPQAGSPWGSGR</sequence>
<evidence type="ECO:0000313" key="4">
    <source>
        <dbReference type="Proteomes" id="UP000198949"/>
    </source>
</evidence>
<feature type="region of interest" description="Disordered" evidence="1">
    <location>
        <begin position="78"/>
        <end position="146"/>
    </location>
</feature>
<evidence type="ECO:0000256" key="2">
    <source>
        <dbReference type="SAM" id="Phobius"/>
    </source>
</evidence>
<organism evidence="3 4">
    <name type="scientific">Glycomyces harbinensis</name>
    <dbReference type="NCBI Taxonomy" id="58114"/>
    <lineage>
        <taxon>Bacteria</taxon>
        <taxon>Bacillati</taxon>
        <taxon>Actinomycetota</taxon>
        <taxon>Actinomycetes</taxon>
        <taxon>Glycomycetales</taxon>
        <taxon>Glycomycetaceae</taxon>
        <taxon>Glycomyces</taxon>
    </lineage>
</organism>
<gene>
    <name evidence="3" type="ORF">SAMN05216270_102296</name>
</gene>
<keyword evidence="4" id="KW-1185">Reference proteome</keyword>
<reference evidence="4" key="1">
    <citation type="submission" date="2016-10" db="EMBL/GenBank/DDBJ databases">
        <authorList>
            <person name="Varghese N."/>
            <person name="Submissions S."/>
        </authorList>
    </citation>
    <scope>NUCLEOTIDE SEQUENCE [LARGE SCALE GENOMIC DNA]</scope>
    <source>
        <strain evidence="4">CGMCC 4.3516</strain>
    </source>
</reference>
<feature type="compositionally biased region" description="Low complexity" evidence="1">
    <location>
        <begin position="86"/>
        <end position="129"/>
    </location>
</feature>
<name>A0A1G6SUB6_9ACTN</name>
<dbReference type="STRING" id="58114.SAMN05216270_102296"/>
<proteinExistence type="predicted"/>
<dbReference type="RefSeq" id="WP_091029538.1">
    <property type="nucleotide sequence ID" value="NZ_FNAD01000002.1"/>
</dbReference>
<keyword evidence="2" id="KW-1133">Transmembrane helix</keyword>
<evidence type="ECO:0000256" key="1">
    <source>
        <dbReference type="SAM" id="MobiDB-lite"/>
    </source>
</evidence>
<evidence type="ECO:0000313" key="3">
    <source>
        <dbReference type="EMBL" id="SDD20368.1"/>
    </source>
</evidence>